<feature type="chain" id="PRO_5042155590" description="Beta-lactamase-related domain-containing protein" evidence="2">
    <location>
        <begin position="23"/>
        <end position="557"/>
    </location>
</feature>
<dbReference type="Gene3D" id="3.40.710.10">
    <property type="entry name" value="DD-peptidase/beta-lactamase superfamily"/>
    <property type="match status" value="1"/>
</dbReference>
<sequence length="557" mass="61646">MVYYPYIILLIYVLLHSGETLAANPYVKKVITPAVSGFVESVLNRSTIPGISMGVVRLDQSRQPIVELAAWGRQTEESDGHDLSPDALFALASCSKAFLVTSIGLLMEDYAHGRNVTPLPSTVEVFDWDTKMNDLLPGEWALEDQWASAKTNLRDAFGHITGLPRHELSYRPGDTAVDVVQRMRYLPPAYELREHWAYNNQMFMAGARIIEKYANVSYDTFVTSRIIKPLNMRIPYWFSDEVNDLFAGPGGAISNVEDMSRWLAMLLNGGVDPQTKMTIVPASTFANMTTARGIENGAPAGDVSIVGYGMGWYRMSYKGHDVVWHDGAIPGFSLLVAFLPGDNLGSAILANMDEKQSDTMSILCRVIDETLDLPQDVCADLWISDVAQTPMNRMNEMNTDEMAVDSLPLELNRYTGTYTNIAYGNITFCSPDSSSSYCERVLQDFMPIEAASGKPLPPARLYAAFRRVWSTHVRLRHTSGNSFGLVLSAPFPSGYGHEKTPFEYYDSVQSVGRVEFVTGGQNVLGFALITDEAAAAAREMRTNGTLKMIGDAWFTKS</sequence>
<protein>
    <recommendedName>
        <fullName evidence="3">Beta-lactamase-related domain-containing protein</fullName>
    </recommendedName>
</protein>
<dbReference type="AlphaFoldDB" id="A0AAD7TZB1"/>
<comment type="similarity">
    <text evidence="1">Belongs to the peptidase S12 family.</text>
</comment>
<evidence type="ECO:0000256" key="2">
    <source>
        <dbReference type="SAM" id="SignalP"/>
    </source>
</evidence>
<dbReference type="Proteomes" id="UP001215151">
    <property type="component" value="Unassembled WGS sequence"/>
</dbReference>
<name>A0AAD7TZB1_9APHY</name>
<organism evidence="4 5">
    <name type="scientific">Trametes cubensis</name>
    <dbReference type="NCBI Taxonomy" id="1111947"/>
    <lineage>
        <taxon>Eukaryota</taxon>
        <taxon>Fungi</taxon>
        <taxon>Dikarya</taxon>
        <taxon>Basidiomycota</taxon>
        <taxon>Agaricomycotina</taxon>
        <taxon>Agaricomycetes</taxon>
        <taxon>Polyporales</taxon>
        <taxon>Polyporaceae</taxon>
        <taxon>Trametes</taxon>
    </lineage>
</organism>
<dbReference type="InterPro" id="IPR012338">
    <property type="entry name" value="Beta-lactam/transpept-like"/>
</dbReference>
<comment type="caution">
    <text evidence="4">The sequence shown here is derived from an EMBL/GenBank/DDBJ whole genome shotgun (WGS) entry which is preliminary data.</text>
</comment>
<dbReference type="InterPro" id="IPR050491">
    <property type="entry name" value="AmpC-like"/>
</dbReference>
<proteinExistence type="inferred from homology"/>
<dbReference type="PANTHER" id="PTHR46825:SF9">
    <property type="entry name" value="BETA-LACTAMASE-RELATED DOMAIN-CONTAINING PROTEIN"/>
    <property type="match status" value="1"/>
</dbReference>
<feature type="domain" description="Beta-lactamase-related" evidence="3">
    <location>
        <begin position="47"/>
        <end position="355"/>
    </location>
</feature>
<evidence type="ECO:0000313" key="5">
    <source>
        <dbReference type="Proteomes" id="UP001215151"/>
    </source>
</evidence>
<evidence type="ECO:0000256" key="1">
    <source>
        <dbReference type="ARBA" id="ARBA00038215"/>
    </source>
</evidence>
<keyword evidence="2" id="KW-0732">Signal</keyword>
<evidence type="ECO:0000313" key="4">
    <source>
        <dbReference type="EMBL" id="KAJ8489050.1"/>
    </source>
</evidence>
<feature type="signal peptide" evidence="2">
    <location>
        <begin position="1"/>
        <end position="22"/>
    </location>
</feature>
<dbReference type="InterPro" id="IPR001466">
    <property type="entry name" value="Beta-lactam-related"/>
</dbReference>
<evidence type="ECO:0000259" key="3">
    <source>
        <dbReference type="Pfam" id="PF00144"/>
    </source>
</evidence>
<dbReference type="SUPFAM" id="SSF56601">
    <property type="entry name" value="beta-lactamase/transpeptidase-like"/>
    <property type="match status" value="1"/>
</dbReference>
<accession>A0AAD7TZB1</accession>
<dbReference type="PANTHER" id="PTHR46825">
    <property type="entry name" value="D-ALANYL-D-ALANINE-CARBOXYPEPTIDASE/ENDOPEPTIDASE AMPH"/>
    <property type="match status" value="1"/>
</dbReference>
<dbReference type="Pfam" id="PF00144">
    <property type="entry name" value="Beta-lactamase"/>
    <property type="match status" value="1"/>
</dbReference>
<keyword evidence="5" id="KW-1185">Reference proteome</keyword>
<reference evidence="4" key="1">
    <citation type="submission" date="2022-11" db="EMBL/GenBank/DDBJ databases">
        <title>Genome Sequence of Cubamyces cubensis.</title>
        <authorList>
            <person name="Buettner E."/>
        </authorList>
    </citation>
    <scope>NUCLEOTIDE SEQUENCE</scope>
    <source>
        <strain evidence="4">MPL-01</strain>
    </source>
</reference>
<gene>
    <name evidence="4" type="ORF">ONZ51_g3178</name>
</gene>
<dbReference type="EMBL" id="JAPEVG010000054">
    <property type="protein sequence ID" value="KAJ8489050.1"/>
    <property type="molecule type" value="Genomic_DNA"/>
</dbReference>